<dbReference type="EMBL" id="CP001032">
    <property type="protein sequence ID" value="ACB74636.1"/>
    <property type="molecule type" value="Genomic_DNA"/>
</dbReference>
<evidence type="ECO:0000256" key="2">
    <source>
        <dbReference type="ARBA" id="ARBA00023125"/>
    </source>
</evidence>
<gene>
    <name evidence="5" type="ordered locus">Oter_1351</name>
</gene>
<dbReference type="GO" id="GO:0043565">
    <property type="term" value="F:sequence-specific DNA binding"/>
    <property type="evidence" value="ECO:0007669"/>
    <property type="project" value="InterPro"/>
</dbReference>
<dbReference type="InterPro" id="IPR009057">
    <property type="entry name" value="Homeodomain-like_sf"/>
</dbReference>
<keyword evidence="3" id="KW-0804">Transcription</keyword>
<dbReference type="PROSITE" id="PS01124">
    <property type="entry name" value="HTH_ARAC_FAMILY_2"/>
    <property type="match status" value="1"/>
</dbReference>
<evidence type="ECO:0000256" key="3">
    <source>
        <dbReference type="ARBA" id="ARBA00023163"/>
    </source>
</evidence>
<dbReference type="InterPro" id="IPR018060">
    <property type="entry name" value="HTH_AraC"/>
</dbReference>
<dbReference type="AlphaFoldDB" id="B1ZRE9"/>
<proteinExistence type="predicted"/>
<dbReference type="eggNOG" id="COG2207">
    <property type="taxonomic scope" value="Bacteria"/>
</dbReference>
<dbReference type="STRING" id="452637.Oter_1351"/>
<evidence type="ECO:0000313" key="5">
    <source>
        <dbReference type="EMBL" id="ACB74636.1"/>
    </source>
</evidence>
<dbReference type="GO" id="GO:0003700">
    <property type="term" value="F:DNA-binding transcription factor activity"/>
    <property type="evidence" value="ECO:0007669"/>
    <property type="project" value="InterPro"/>
</dbReference>
<dbReference type="InterPro" id="IPR050204">
    <property type="entry name" value="AraC_XylS_family_regulators"/>
</dbReference>
<dbReference type="SMART" id="SM00342">
    <property type="entry name" value="HTH_ARAC"/>
    <property type="match status" value="1"/>
</dbReference>
<keyword evidence="1" id="KW-0805">Transcription regulation</keyword>
<name>B1ZRE9_OPITP</name>
<keyword evidence="2" id="KW-0238">DNA-binding</keyword>
<dbReference type="Gene3D" id="1.10.10.60">
    <property type="entry name" value="Homeodomain-like"/>
    <property type="match status" value="1"/>
</dbReference>
<dbReference type="HOGENOM" id="CLU_1081152_0_0_0"/>
<dbReference type="Proteomes" id="UP000007013">
    <property type="component" value="Chromosome"/>
</dbReference>
<reference evidence="5 6" key="1">
    <citation type="journal article" date="2011" name="J. Bacteriol.">
        <title>Genome sequence of the verrucomicrobium Opitutus terrae PB90-1, an abundant inhabitant of rice paddy soil ecosystems.</title>
        <authorList>
            <person name="van Passel M.W."/>
            <person name="Kant R."/>
            <person name="Palva A."/>
            <person name="Copeland A."/>
            <person name="Lucas S."/>
            <person name="Lapidus A."/>
            <person name="Glavina del Rio T."/>
            <person name="Pitluck S."/>
            <person name="Goltsman E."/>
            <person name="Clum A."/>
            <person name="Sun H."/>
            <person name="Schmutz J."/>
            <person name="Larimer F.W."/>
            <person name="Land M.L."/>
            <person name="Hauser L."/>
            <person name="Kyrpides N."/>
            <person name="Mikhailova N."/>
            <person name="Richardson P.P."/>
            <person name="Janssen P.H."/>
            <person name="de Vos W.M."/>
            <person name="Smidt H."/>
        </authorList>
    </citation>
    <scope>NUCLEOTIDE SEQUENCE [LARGE SCALE GENOMIC DNA]</scope>
    <source>
        <strain evidence="6">DSM 11246 / JCM 15787 / PB90-1</strain>
    </source>
</reference>
<sequence length="290" mass="33722">MLRYFAQGPIRWKSSMHCNTRTNWEFYAVVAGRCGLRFSDWERATFHERRLWVFAPECSHAWANYHDESYTRLALHFSSVPYPLDEIARQNGGWLAKDLPDVEIKRVAAIANDLEPAFRQPNTLSQLVFQRRLIDLALLLLKDSPMATPTLALTDLAHFKTERAVAWYLEHLMHNPTVKQVADAIHVSPSHLRRLFWQSRRSGPKSVFCRLRLDKAKELMGRTSLTLEDVARHCGYASASHLCRDCRHVHHFSPTTWRKKLVDRFIRPLPPGVTPVREYSVRPEERTMPA</sequence>
<evidence type="ECO:0000256" key="1">
    <source>
        <dbReference type="ARBA" id="ARBA00023015"/>
    </source>
</evidence>
<dbReference type="SUPFAM" id="SSF46689">
    <property type="entry name" value="Homeodomain-like"/>
    <property type="match status" value="1"/>
</dbReference>
<dbReference type="PANTHER" id="PTHR46796">
    <property type="entry name" value="HTH-TYPE TRANSCRIPTIONAL ACTIVATOR RHAS-RELATED"/>
    <property type="match status" value="1"/>
</dbReference>
<feature type="domain" description="HTH araC/xylS-type" evidence="4">
    <location>
        <begin position="162"/>
        <end position="260"/>
    </location>
</feature>
<protein>
    <submittedName>
        <fullName evidence="5">Transcriptional regulator, AraC family</fullName>
    </submittedName>
</protein>
<dbReference type="Pfam" id="PF12833">
    <property type="entry name" value="HTH_18"/>
    <property type="match status" value="1"/>
</dbReference>
<keyword evidence="6" id="KW-1185">Reference proteome</keyword>
<evidence type="ECO:0000259" key="4">
    <source>
        <dbReference type="PROSITE" id="PS01124"/>
    </source>
</evidence>
<dbReference type="KEGG" id="ote:Oter_1351"/>
<dbReference type="RefSeq" id="WP_012374174.1">
    <property type="nucleotide sequence ID" value="NC_010571.1"/>
</dbReference>
<dbReference type="OrthoDB" id="6670788at2"/>
<evidence type="ECO:0000313" key="6">
    <source>
        <dbReference type="Proteomes" id="UP000007013"/>
    </source>
</evidence>
<organism evidence="5 6">
    <name type="scientific">Opitutus terrae (strain DSM 11246 / JCM 15787 / PB90-1)</name>
    <dbReference type="NCBI Taxonomy" id="452637"/>
    <lineage>
        <taxon>Bacteria</taxon>
        <taxon>Pseudomonadati</taxon>
        <taxon>Verrucomicrobiota</taxon>
        <taxon>Opitutia</taxon>
        <taxon>Opitutales</taxon>
        <taxon>Opitutaceae</taxon>
        <taxon>Opitutus</taxon>
    </lineage>
</organism>
<accession>B1ZRE9</accession>